<dbReference type="InterPro" id="IPR041677">
    <property type="entry name" value="DNA2/NAM7_AAA_11"/>
</dbReference>
<dbReference type="SUPFAM" id="SSF52540">
    <property type="entry name" value="P-loop containing nucleoside triphosphate hydrolases"/>
    <property type="match status" value="1"/>
</dbReference>
<dbReference type="InterPro" id="IPR045055">
    <property type="entry name" value="DNA2/NAM7-like"/>
</dbReference>
<protein>
    <submittedName>
        <fullName evidence="6">AAA domain-containing protein</fullName>
    </submittedName>
</protein>
<dbReference type="Gene3D" id="3.40.50.300">
    <property type="entry name" value="P-loop containing nucleotide triphosphate hydrolases"/>
    <property type="match status" value="3"/>
</dbReference>
<evidence type="ECO:0000313" key="7">
    <source>
        <dbReference type="Proteomes" id="UP000295293"/>
    </source>
</evidence>
<evidence type="ECO:0000259" key="4">
    <source>
        <dbReference type="Pfam" id="PF13087"/>
    </source>
</evidence>
<proteinExistence type="predicted"/>
<dbReference type="InterPro" id="IPR041679">
    <property type="entry name" value="DNA2/NAM7-like_C"/>
</dbReference>
<feature type="domain" description="DNA2/NAM7 helicase-like C-terminal" evidence="4">
    <location>
        <begin position="1299"/>
        <end position="1482"/>
    </location>
</feature>
<feature type="domain" description="Restriction endonuclease type II-like" evidence="5">
    <location>
        <begin position="1529"/>
        <end position="1626"/>
    </location>
</feature>
<dbReference type="InterPro" id="IPR025103">
    <property type="entry name" value="DUF4011"/>
</dbReference>
<dbReference type="FunFam" id="3.40.960.10:FF:000002">
    <property type="entry name" value="DNA helicase related protein"/>
    <property type="match status" value="1"/>
</dbReference>
<evidence type="ECO:0000259" key="5">
    <source>
        <dbReference type="Pfam" id="PF18741"/>
    </source>
</evidence>
<comment type="caution">
    <text evidence="6">The sequence shown here is derived from an EMBL/GenBank/DDBJ whole genome shotgun (WGS) entry which is preliminary data.</text>
</comment>
<organism evidence="6 7">
    <name type="scientific">Tahibacter aquaticus</name>
    <dbReference type="NCBI Taxonomy" id="520092"/>
    <lineage>
        <taxon>Bacteria</taxon>
        <taxon>Pseudomonadati</taxon>
        <taxon>Pseudomonadota</taxon>
        <taxon>Gammaproteobacteria</taxon>
        <taxon>Lysobacterales</taxon>
        <taxon>Rhodanobacteraceae</taxon>
        <taxon>Tahibacter</taxon>
    </lineage>
</organism>
<dbReference type="Proteomes" id="UP000295293">
    <property type="component" value="Unassembled WGS sequence"/>
</dbReference>
<evidence type="ECO:0000313" key="6">
    <source>
        <dbReference type="EMBL" id="TDR36583.1"/>
    </source>
</evidence>
<accession>A0A4R6YIL1</accession>
<keyword evidence="1" id="KW-0175">Coiled coil</keyword>
<sequence length="1855" mass="202069">MDSVVPSHETDSGFFQSALPIDAKLEKARLRLLDLSARNRLLNIPRSKSRSGNLIEIVDERAGEVFRLLVKESRALTFMPGRTAGDGTDINDADEIADLAQPEDDGVDVRGVANRHADTRLQTRLTSKGLQKRLLTLFFDARTLEEEQGVNVLYLALGTLKWIDPNNAANVRYAPLILVPVSLDRATAGDRFKLRWRQEDPSSNLSLEAMVDIVHLLKLPAFEATDDFDIDAYCAAVRDAVSSKAGWEVATDDIVLGFFSFSKFLMYRDLSPEAWPASGPLADQPLIRSLLRDGFPAPEPGLPDDAPIDPALPPESLRHIVDSDSSQTLAVHDVRQGRNLVIQGPPGTGKSQTIANVIAGAVADGKTVLFVAEKMAALDVVKRRLDATGVGDACLELHSNKTNKRRVLDELRRTWELGSPKGAAMSSLLRRLTAARDALNSHVDRLHRPHERAELSPYDVVGQLVRLRDDGVAPNDLALAEPAAWSADGFKERRALIKELSERVALIGLPAEHPWRGTALDAVLPNQLSRLLDRVGTLGTDLQTVADRMQDVARLLDREAPTATAGLEPLRALAHRVASAPALEGTALGHSVWEEHRADVDALLALGAAHRELEVGLAAHVRSPSTQVPLDAVLETLGVLPETFGPDAFARGRWLAEALPAFIIEAGRLKSQLGLEGAVDTLAAIGKAAVTGQRVAAAPDASPEVFAAAIWDNGIEVAARLADAVAKVEDVKKAVGARVVAAAWTTDTGRERQLVRLKGTSFFRWLSGDWRRANALLRSLVRDPKAPAQELLDLLDMVEEGRGALAAVKEGQSLGSTAFGADWHGEHSRSAPLKALVAWMRSLRGLGAAPRLIAARLPDRTEIGARTTRVHRMLNDIRPQLEAFWNDLGASATQDADEATSATTARLSGLLARATAVAKADAVARQVLTQPEVTATDRRAVLARVHDAQRHAGLIDAQSELGSCAFGTWWRGSETDWPTCAAAAAWIKDHADERQLAARLEPRSAPMEMADAAAASAAHWHAAFAALLSDLRASPVSLFGVASAEQTPVAEIVARCALWSENGEQLSKWTAYRERAERARQLGLSDAVARLEDGRLAHHEAPPAFEMAYFEALLGDMVRADGELARFDGELHGRSVREFVALDRESLQASRIDVVQAHHRRLPPKYGGLGPVGILRGEMAKKIGLLPVRQLMQRAAPAVQALKPVFMMSPLSVAQFLPAGQVKFDLLVMDEASQIQPVDALGAVARCRQVVVVGDERQLPPTRFFAKAIEGDEDDEDDDAGAPVQVVESILGLFSARGLAQRMLRWHYRSRHQSLIAVSNSQFYENRLIIVPSPYTAEAGMGLSFHHLPNGVFETGAGANAIEAKEVAQAIVRHARSRPDQSLGVATFSVRQRRAILDQLEILRREHPDTEPFFDAHPSEPFFVKNLENVQGDERDVMFISVGYGKNAQGVMSMRFGPLGAQGGERRLNVLISRAKLRCEVFSSITDDDIDLERARGVGVVAFKLFLRFARTGRMDLAGAEAAGVPDVFESQVAAGLRARGYDVHPRVGIAGLYIDLAVSDPELPGRYVLGIECDGRSYEAARSARDRDRLRRAVLEDHGWVMHRIWAFDWLHRPVEEMGRLVAAIEAAKAELREAASSAARRTRAVPVDVVTIDREDVTDIGLESASGESSDAPAYRVARVHPLRNYPDIPSVPAALLGGMVESVVGEEGPVHVDVVLNRIRDAWGMGRAGGRIRAAVEEAIALVVRSKRIRRRGEFLFAADAPVVARDRSNAGDVRKPDWVAPEEIEEAVVQIVRRNLGVKPSEMASAVTRLLGFSAVTQAWRDMTTAQVLEAQRRERIELQDELLVLGQPRS</sequence>
<dbReference type="GO" id="GO:0004386">
    <property type="term" value="F:helicase activity"/>
    <property type="evidence" value="ECO:0007669"/>
    <property type="project" value="InterPro"/>
</dbReference>
<dbReference type="Gene3D" id="3.40.960.10">
    <property type="entry name" value="VSR Endonuclease"/>
    <property type="match status" value="1"/>
</dbReference>
<dbReference type="InterPro" id="IPR049468">
    <property type="entry name" value="Restrct_endonuc-II-like_dom"/>
</dbReference>
<evidence type="ECO:0000256" key="1">
    <source>
        <dbReference type="SAM" id="Coils"/>
    </source>
</evidence>
<evidence type="ECO:0000259" key="3">
    <source>
        <dbReference type="Pfam" id="PF13086"/>
    </source>
</evidence>
<dbReference type="OrthoDB" id="9757917at2"/>
<feature type="domain" description="DUF3320" evidence="2">
    <location>
        <begin position="1694"/>
        <end position="1737"/>
    </location>
</feature>
<dbReference type="Pfam" id="PF13086">
    <property type="entry name" value="AAA_11"/>
    <property type="match status" value="2"/>
</dbReference>
<dbReference type="PANTHER" id="PTHR10887">
    <property type="entry name" value="DNA2/NAM7 HELICASE FAMILY"/>
    <property type="match status" value="1"/>
</dbReference>
<feature type="domain" description="DNA2/NAM7 helicase helicase" evidence="3">
    <location>
        <begin position="323"/>
        <end position="387"/>
    </location>
</feature>
<dbReference type="InterPro" id="IPR027417">
    <property type="entry name" value="P-loop_NTPase"/>
</dbReference>
<dbReference type="InterPro" id="IPR047187">
    <property type="entry name" value="SF1_C_Upf1"/>
</dbReference>
<name>A0A4R6YIL1_9GAMM</name>
<dbReference type="Pfam" id="PF18741">
    <property type="entry name" value="MTES_1575"/>
    <property type="match status" value="1"/>
</dbReference>
<feature type="coiled-coil region" evidence="1">
    <location>
        <begin position="1616"/>
        <end position="1643"/>
    </location>
</feature>
<dbReference type="Pfam" id="PF11784">
    <property type="entry name" value="DUF3320"/>
    <property type="match status" value="1"/>
</dbReference>
<gene>
    <name evidence="6" type="ORF">DFR29_1284</name>
</gene>
<dbReference type="FunFam" id="3.40.50.300:FF:002063">
    <property type="entry name" value="DNA helicase related protein"/>
    <property type="match status" value="1"/>
</dbReference>
<dbReference type="RefSeq" id="WP_133821874.1">
    <property type="nucleotide sequence ID" value="NZ_SNZH01000028.1"/>
</dbReference>
<reference evidence="6 7" key="1">
    <citation type="submission" date="2019-03" db="EMBL/GenBank/DDBJ databases">
        <title>Genomic Encyclopedia of Type Strains, Phase IV (KMG-IV): sequencing the most valuable type-strain genomes for metagenomic binning, comparative biology and taxonomic classification.</title>
        <authorList>
            <person name="Goeker M."/>
        </authorList>
    </citation>
    <scope>NUCLEOTIDE SEQUENCE [LARGE SCALE GENOMIC DNA]</scope>
    <source>
        <strain evidence="6 7">DSM 21667</strain>
    </source>
</reference>
<dbReference type="Pfam" id="PF13195">
    <property type="entry name" value="DUF4011"/>
    <property type="match status" value="1"/>
</dbReference>
<feature type="domain" description="DNA2/NAM7 helicase helicase" evidence="3">
    <location>
        <begin position="1223"/>
        <end position="1262"/>
    </location>
</feature>
<dbReference type="InterPro" id="IPR021754">
    <property type="entry name" value="DUF3320"/>
</dbReference>
<dbReference type="PANTHER" id="PTHR10887:SF530">
    <property type="entry name" value="SUPERFAMILY I DNA HELICASES"/>
    <property type="match status" value="1"/>
</dbReference>
<dbReference type="EMBL" id="SNZH01000028">
    <property type="protein sequence ID" value="TDR36583.1"/>
    <property type="molecule type" value="Genomic_DNA"/>
</dbReference>
<evidence type="ECO:0000259" key="2">
    <source>
        <dbReference type="Pfam" id="PF11784"/>
    </source>
</evidence>
<keyword evidence="7" id="KW-1185">Reference proteome</keyword>
<dbReference type="InterPro" id="IPR011335">
    <property type="entry name" value="Restrct_endonuc-II-like"/>
</dbReference>
<dbReference type="SUPFAM" id="SSF52980">
    <property type="entry name" value="Restriction endonuclease-like"/>
    <property type="match status" value="1"/>
</dbReference>
<dbReference type="Pfam" id="PF13087">
    <property type="entry name" value="AAA_12"/>
    <property type="match status" value="1"/>
</dbReference>
<dbReference type="CDD" id="cd18808">
    <property type="entry name" value="SF1_C_Upf1"/>
    <property type="match status" value="1"/>
</dbReference>